<organism evidence="12 14">
    <name type="scientific">Polarella glacialis</name>
    <name type="common">Dinoflagellate</name>
    <dbReference type="NCBI Taxonomy" id="89957"/>
    <lineage>
        <taxon>Eukaryota</taxon>
        <taxon>Sar</taxon>
        <taxon>Alveolata</taxon>
        <taxon>Dinophyceae</taxon>
        <taxon>Suessiales</taxon>
        <taxon>Suessiaceae</taxon>
        <taxon>Polarella</taxon>
    </lineage>
</organism>
<evidence type="ECO:0000256" key="8">
    <source>
        <dbReference type="ARBA" id="ARBA00037822"/>
    </source>
</evidence>
<dbReference type="Proteomes" id="UP000626109">
    <property type="component" value="Unassembled WGS sequence"/>
</dbReference>
<dbReference type="OMA" id="CLTAGEQ"/>
<evidence type="ECO:0000256" key="9">
    <source>
        <dbReference type="ARBA" id="ARBA00038319"/>
    </source>
</evidence>
<protein>
    <recommendedName>
        <fullName evidence="10">Radial spoke head protein 9 homolog</fullName>
    </recommendedName>
</protein>
<dbReference type="OrthoDB" id="10258956at2759"/>
<reference evidence="12" key="1">
    <citation type="submission" date="2021-02" db="EMBL/GenBank/DDBJ databases">
        <authorList>
            <person name="Dougan E. K."/>
            <person name="Rhodes N."/>
            <person name="Thang M."/>
            <person name="Chan C."/>
        </authorList>
    </citation>
    <scope>NUCLEOTIDE SEQUENCE</scope>
</reference>
<keyword evidence="3" id="KW-0970">Cilium biogenesis/degradation</keyword>
<sequence length="285" mass="31179">MENQDLETGLKYCAAGGQVLNCQEIAGLSGGLALLKSKEQFQRIYFWGKVFGQTADYYVAYGLRNGDFEFPTKHFFFSGKEFQFNALMQPTQEEADRIVELCGDKPLTGAAGTQLEPPKEGEEEPQLDENGEPIPVQGPKKLTEADRLARLVQEIDFDTAAVPKGAHTLSASHSVVAANDFKGLTSSDAAALTSYVHYRAPVSIAALRTLARVDAQAHAGNILDGLDGDQPKGCWAVRKDSTSDLVTLRSLSWPGYIAFHVPETKKFGGIYFGYAQKCYELPFLL</sequence>
<dbReference type="EMBL" id="CAJNNV010027519">
    <property type="protein sequence ID" value="CAE8620592.1"/>
    <property type="molecule type" value="Genomic_DNA"/>
</dbReference>
<keyword evidence="6" id="KW-0206">Cytoskeleton</keyword>
<evidence type="ECO:0000313" key="12">
    <source>
        <dbReference type="EMBL" id="CAE8620592.1"/>
    </source>
</evidence>
<evidence type="ECO:0000256" key="11">
    <source>
        <dbReference type="SAM" id="MobiDB-lite"/>
    </source>
</evidence>
<proteinExistence type="inferred from homology"/>
<evidence type="ECO:0000313" key="13">
    <source>
        <dbReference type="EMBL" id="CAE8688607.1"/>
    </source>
</evidence>
<dbReference type="InterPro" id="IPR055316">
    <property type="entry name" value="RSP9"/>
</dbReference>
<comment type="similarity">
    <text evidence="9">Belongs to the flagellar radial spoke RSP9 family.</text>
</comment>
<dbReference type="EMBL" id="CAJNNW010026920">
    <property type="protein sequence ID" value="CAE8688607.1"/>
    <property type="molecule type" value="Genomic_DNA"/>
</dbReference>
<keyword evidence="4" id="KW-0282">Flagellum</keyword>
<accession>A0A813G3B0</accession>
<evidence type="ECO:0000313" key="14">
    <source>
        <dbReference type="Proteomes" id="UP000654075"/>
    </source>
</evidence>
<dbReference type="GO" id="GO:0060294">
    <property type="term" value="P:cilium movement involved in cell motility"/>
    <property type="evidence" value="ECO:0007669"/>
    <property type="project" value="InterPro"/>
</dbReference>
<evidence type="ECO:0000256" key="2">
    <source>
        <dbReference type="ARBA" id="ARBA00022490"/>
    </source>
</evidence>
<comment type="caution">
    <text evidence="12">The sequence shown here is derived from an EMBL/GenBank/DDBJ whole genome shotgun (WGS) entry which is preliminary data.</text>
</comment>
<keyword evidence="5" id="KW-0969">Cilium</keyword>
<keyword evidence="7" id="KW-0966">Cell projection</keyword>
<evidence type="ECO:0000256" key="10">
    <source>
        <dbReference type="ARBA" id="ARBA00041080"/>
    </source>
</evidence>
<dbReference type="GO" id="GO:0001534">
    <property type="term" value="C:radial spoke"/>
    <property type="evidence" value="ECO:0007669"/>
    <property type="project" value="InterPro"/>
</dbReference>
<dbReference type="Pfam" id="PF04712">
    <property type="entry name" value="Radial_spoke"/>
    <property type="match status" value="1"/>
</dbReference>
<evidence type="ECO:0000256" key="3">
    <source>
        <dbReference type="ARBA" id="ARBA00022794"/>
    </source>
</evidence>
<dbReference type="GO" id="GO:0044458">
    <property type="term" value="P:motile cilium assembly"/>
    <property type="evidence" value="ECO:0007669"/>
    <property type="project" value="TreeGrafter"/>
</dbReference>
<comment type="subcellular location">
    <subcellularLocation>
        <location evidence="8">Cell projection</location>
        <location evidence="8">Kinocilium</location>
    </subcellularLocation>
    <subcellularLocation>
        <location evidence="1">Cytoplasm</location>
        <location evidence="1">Cytoskeleton</location>
        <location evidence="1">Flagellum axoneme</location>
    </subcellularLocation>
</comment>
<dbReference type="GO" id="GO:0035082">
    <property type="term" value="P:axoneme assembly"/>
    <property type="evidence" value="ECO:0007669"/>
    <property type="project" value="InterPro"/>
</dbReference>
<feature type="compositionally biased region" description="Acidic residues" evidence="11">
    <location>
        <begin position="121"/>
        <end position="131"/>
    </location>
</feature>
<evidence type="ECO:0000256" key="1">
    <source>
        <dbReference type="ARBA" id="ARBA00004611"/>
    </source>
</evidence>
<feature type="region of interest" description="Disordered" evidence="11">
    <location>
        <begin position="109"/>
        <end position="139"/>
    </location>
</feature>
<evidence type="ECO:0000256" key="5">
    <source>
        <dbReference type="ARBA" id="ARBA00023069"/>
    </source>
</evidence>
<dbReference type="AlphaFoldDB" id="A0A813G3B0"/>
<evidence type="ECO:0000256" key="6">
    <source>
        <dbReference type="ARBA" id="ARBA00023212"/>
    </source>
</evidence>
<keyword evidence="14" id="KW-1185">Reference proteome</keyword>
<dbReference type="PANTHER" id="PTHR22069">
    <property type="entry name" value="MITOCHONDRIAL RIBOSOMAL PROTEIN S18"/>
    <property type="match status" value="1"/>
</dbReference>
<dbReference type="InterPro" id="IPR006802">
    <property type="entry name" value="Radial_spoke"/>
</dbReference>
<evidence type="ECO:0000256" key="7">
    <source>
        <dbReference type="ARBA" id="ARBA00023273"/>
    </source>
</evidence>
<evidence type="ECO:0000256" key="4">
    <source>
        <dbReference type="ARBA" id="ARBA00022846"/>
    </source>
</evidence>
<dbReference type="PANTHER" id="PTHR22069:SF0">
    <property type="entry name" value="RADIAL SPOKE HEAD PROTEIN 9 HOMOLOG"/>
    <property type="match status" value="1"/>
</dbReference>
<name>A0A813G3B0_POLGL</name>
<dbReference type="Proteomes" id="UP000654075">
    <property type="component" value="Unassembled WGS sequence"/>
</dbReference>
<keyword evidence="2" id="KW-0963">Cytoplasm</keyword>
<gene>
    <name evidence="12" type="ORF">PGLA1383_LOCUS38147</name>
    <name evidence="13" type="ORF">PGLA2088_LOCUS26005</name>
</gene>